<dbReference type="AlphaFoldDB" id="A0A9X7W397"/>
<evidence type="ECO:0000256" key="1">
    <source>
        <dbReference type="ARBA" id="ARBA00007812"/>
    </source>
</evidence>
<feature type="domain" description="Thiamine pyrophosphate enzyme TPP-binding" evidence="5">
    <location>
        <begin position="398"/>
        <end position="544"/>
    </location>
</feature>
<keyword evidence="8" id="KW-1185">Reference proteome</keyword>
<comment type="similarity">
    <text evidence="1 3">Belongs to the TPP enzyme family.</text>
</comment>
<dbReference type="GO" id="GO:0005948">
    <property type="term" value="C:acetolactate synthase complex"/>
    <property type="evidence" value="ECO:0007669"/>
    <property type="project" value="TreeGrafter"/>
</dbReference>
<dbReference type="InterPro" id="IPR029035">
    <property type="entry name" value="DHS-like_NAD/FAD-binding_dom"/>
</dbReference>
<evidence type="ECO:0000259" key="6">
    <source>
        <dbReference type="Pfam" id="PF02776"/>
    </source>
</evidence>
<dbReference type="InterPro" id="IPR012001">
    <property type="entry name" value="Thiamin_PyroP_enz_TPP-bd_dom"/>
</dbReference>
<dbReference type="GO" id="GO:0009097">
    <property type="term" value="P:isoleucine biosynthetic process"/>
    <property type="evidence" value="ECO:0007669"/>
    <property type="project" value="TreeGrafter"/>
</dbReference>
<evidence type="ECO:0000256" key="3">
    <source>
        <dbReference type="RuleBase" id="RU362132"/>
    </source>
</evidence>
<evidence type="ECO:0000313" key="8">
    <source>
        <dbReference type="Proteomes" id="UP000663505"/>
    </source>
</evidence>
<dbReference type="CDD" id="cd07035">
    <property type="entry name" value="TPP_PYR_POX_like"/>
    <property type="match status" value="1"/>
</dbReference>
<dbReference type="InterPro" id="IPR029061">
    <property type="entry name" value="THDP-binding"/>
</dbReference>
<organism evidence="7 8">
    <name type="scientific">Alicyclobacillus mengziensis</name>
    <dbReference type="NCBI Taxonomy" id="2931921"/>
    <lineage>
        <taxon>Bacteria</taxon>
        <taxon>Bacillati</taxon>
        <taxon>Bacillota</taxon>
        <taxon>Bacilli</taxon>
        <taxon>Bacillales</taxon>
        <taxon>Alicyclobacillaceae</taxon>
        <taxon>Alicyclobacillus</taxon>
    </lineage>
</organism>
<feature type="domain" description="Thiamine pyrophosphate enzyme N-terminal TPP-binding" evidence="6">
    <location>
        <begin position="5"/>
        <end position="116"/>
    </location>
</feature>
<dbReference type="GO" id="GO:0000287">
    <property type="term" value="F:magnesium ion binding"/>
    <property type="evidence" value="ECO:0007669"/>
    <property type="project" value="InterPro"/>
</dbReference>
<dbReference type="PANTHER" id="PTHR18968">
    <property type="entry name" value="THIAMINE PYROPHOSPHATE ENZYMES"/>
    <property type="match status" value="1"/>
</dbReference>
<dbReference type="NCBIfam" id="NF006052">
    <property type="entry name" value="PRK08199.1"/>
    <property type="match status" value="1"/>
</dbReference>
<feature type="domain" description="Thiamine pyrophosphate enzyme central" evidence="4">
    <location>
        <begin position="193"/>
        <end position="328"/>
    </location>
</feature>
<dbReference type="Proteomes" id="UP000663505">
    <property type="component" value="Chromosome"/>
</dbReference>
<dbReference type="RefSeq" id="WP_206658733.1">
    <property type="nucleotide sequence ID" value="NZ_CP071182.1"/>
</dbReference>
<dbReference type="EMBL" id="CP071182">
    <property type="protein sequence ID" value="QSO49422.1"/>
    <property type="molecule type" value="Genomic_DNA"/>
</dbReference>
<dbReference type="PROSITE" id="PS00187">
    <property type="entry name" value="TPP_ENZYMES"/>
    <property type="match status" value="1"/>
</dbReference>
<dbReference type="InterPro" id="IPR045229">
    <property type="entry name" value="TPP_enz"/>
</dbReference>
<dbReference type="GO" id="GO:0050660">
    <property type="term" value="F:flavin adenine dinucleotide binding"/>
    <property type="evidence" value="ECO:0007669"/>
    <property type="project" value="TreeGrafter"/>
</dbReference>
<dbReference type="InterPro" id="IPR012000">
    <property type="entry name" value="Thiamin_PyroP_enz_cen_dom"/>
</dbReference>
<dbReference type="Gene3D" id="3.40.50.970">
    <property type="match status" value="2"/>
</dbReference>
<protein>
    <submittedName>
        <fullName evidence="7">Acetolactate synthase</fullName>
    </submittedName>
</protein>
<dbReference type="PANTHER" id="PTHR18968:SF120">
    <property type="entry name" value="ACETOLACTATE SYNTHASE LARGE SUBUNIT"/>
    <property type="match status" value="1"/>
</dbReference>
<dbReference type="KEGG" id="afx:JZ786_11160"/>
<dbReference type="InterPro" id="IPR000399">
    <property type="entry name" value="TPP-bd_CS"/>
</dbReference>
<dbReference type="SUPFAM" id="SSF52518">
    <property type="entry name" value="Thiamin diphosphate-binding fold (THDP-binding)"/>
    <property type="match status" value="2"/>
</dbReference>
<dbReference type="InterPro" id="IPR011766">
    <property type="entry name" value="TPP_enzyme_TPP-bd"/>
</dbReference>
<dbReference type="SUPFAM" id="SSF52467">
    <property type="entry name" value="DHS-like NAD/FAD-binding domain"/>
    <property type="match status" value="1"/>
</dbReference>
<evidence type="ECO:0000313" key="7">
    <source>
        <dbReference type="EMBL" id="QSO49422.1"/>
    </source>
</evidence>
<evidence type="ECO:0000259" key="5">
    <source>
        <dbReference type="Pfam" id="PF02775"/>
    </source>
</evidence>
<sequence>MSEPMTGGRLVSLCLSQENVRHVFCVPGESYLEVLDGLYDFPQIQLISTRHESGAAFMAEAYAKASGQVGVCMATRAVGLSNLSIGLHTAKQDSTPLIALVGHVPQAHQEREAFQEVPLAEWFRPVCKWTVEIREVHRIPELIHRAFYVARTGRPGPVLIVLPQDVLEALATTETPHVLPYHSSIVQPDVAAVEAVHEALIAAKRPLMIVGGGVIRSGATDSVLKVAERYVMPVVTSFRRFDAVPNSAAYYAGWLGFGPHRTLTEELRHADIVLAVGTRLSQVTTQDYTLPSPETEVIVVDVDPLSGVTAHAPKMTITSDADAFCKQLLASGTATLSHAVRELRQTRVQQLHRAYLQFSDARQVDTPRYVSPERYVNLETMMHDFVRTVPADTIVTSDAGNFFGWLARYYRFETPGTYVGPTSGAMGYALPAAIGVKLARPTQTVVAFAGDGGFMMTMSEMATAMMYGVKVIAIVVNNKMYGTIRAHQERKHKGRQVGTTLWNPSFSELARSFGGFGVTVRTNAAFLPALEGALQTEKFAVIEIVSNPSILSVGQETSENRP</sequence>
<dbReference type="FunFam" id="3.40.50.970:FF:000007">
    <property type="entry name" value="Acetolactate synthase"/>
    <property type="match status" value="1"/>
</dbReference>
<name>A0A9X7W397_9BACL</name>
<dbReference type="Pfam" id="PF02775">
    <property type="entry name" value="TPP_enzyme_C"/>
    <property type="match status" value="1"/>
</dbReference>
<keyword evidence="2 3" id="KW-0786">Thiamine pyrophosphate</keyword>
<proteinExistence type="inferred from homology"/>
<dbReference type="GO" id="GO:0030976">
    <property type="term" value="F:thiamine pyrophosphate binding"/>
    <property type="evidence" value="ECO:0007669"/>
    <property type="project" value="InterPro"/>
</dbReference>
<evidence type="ECO:0000259" key="4">
    <source>
        <dbReference type="Pfam" id="PF00205"/>
    </source>
</evidence>
<dbReference type="CDD" id="cd00568">
    <property type="entry name" value="TPP_enzymes"/>
    <property type="match status" value="1"/>
</dbReference>
<gene>
    <name evidence="7" type="ORF">JZ786_11160</name>
</gene>
<reference evidence="7 8" key="1">
    <citation type="submission" date="2021-02" db="EMBL/GenBank/DDBJ databases">
        <title>Alicyclobacillus curvatus sp. nov. and Alicyclobacillus mengziensis sp. nov., two acidophilic bacteria isolated from acid mine drainage.</title>
        <authorList>
            <person name="Huang Y."/>
        </authorList>
    </citation>
    <scope>NUCLEOTIDE SEQUENCE [LARGE SCALE GENOMIC DNA]</scope>
    <source>
        <strain evidence="7 8">S30H14</strain>
    </source>
</reference>
<dbReference type="Pfam" id="PF00205">
    <property type="entry name" value="TPP_enzyme_M"/>
    <property type="match status" value="1"/>
</dbReference>
<accession>A0A9X7W397</accession>
<evidence type="ECO:0000256" key="2">
    <source>
        <dbReference type="ARBA" id="ARBA00023052"/>
    </source>
</evidence>
<dbReference type="Pfam" id="PF02776">
    <property type="entry name" value="TPP_enzyme_N"/>
    <property type="match status" value="1"/>
</dbReference>
<dbReference type="Gene3D" id="3.40.50.1220">
    <property type="entry name" value="TPP-binding domain"/>
    <property type="match status" value="1"/>
</dbReference>
<dbReference type="GO" id="GO:0003984">
    <property type="term" value="F:acetolactate synthase activity"/>
    <property type="evidence" value="ECO:0007669"/>
    <property type="project" value="TreeGrafter"/>
</dbReference>
<dbReference type="GO" id="GO:0009099">
    <property type="term" value="P:L-valine biosynthetic process"/>
    <property type="evidence" value="ECO:0007669"/>
    <property type="project" value="TreeGrafter"/>
</dbReference>